<protein>
    <submittedName>
        <fullName evidence="1">Uncharacterized protein</fullName>
    </submittedName>
</protein>
<name>A0ABY1ZDK0_9GAMM</name>
<evidence type="ECO:0000313" key="2">
    <source>
        <dbReference type="Proteomes" id="UP000313645"/>
    </source>
</evidence>
<reference evidence="1 2" key="1">
    <citation type="submission" date="2019-02" db="EMBL/GenBank/DDBJ databases">
        <title>Marinobacter halodurans sp. nov., a marine bacterium isolated from sea tidal flat.</title>
        <authorList>
            <person name="Yoo Y."/>
            <person name="Lee D.W."/>
            <person name="Kim B.S."/>
            <person name="Kim J.-J."/>
        </authorList>
    </citation>
    <scope>NUCLEOTIDE SEQUENCE [LARGE SCALE GENOMIC DNA]</scope>
    <source>
        <strain evidence="1 2">YJ-S3-2</strain>
    </source>
</reference>
<comment type="caution">
    <text evidence="1">The sequence shown here is derived from an EMBL/GenBank/DDBJ whole genome shotgun (WGS) entry which is preliminary data.</text>
</comment>
<dbReference type="Proteomes" id="UP000313645">
    <property type="component" value="Unassembled WGS sequence"/>
</dbReference>
<sequence length="90" mass="9933">MAAFEVHLLPSELAAIEALYVVLRYKPDGTAQWLPGKHFHLVLGERGNTPSVAANETTHWQAIEPLDEPDRRLAPLAIQPLSPLATEDRA</sequence>
<dbReference type="RefSeq" id="WP_131484184.1">
    <property type="nucleotide sequence ID" value="NZ_SJDL01000073.1"/>
</dbReference>
<evidence type="ECO:0000313" key="1">
    <source>
        <dbReference type="EMBL" id="TBW46928.1"/>
    </source>
</evidence>
<gene>
    <name evidence="1" type="ORF">EZI54_22885</name>
</gene>
<proteinExistence type="predicted"/>
<keyword evidence="2" id="KW-1185">Reference proteome</keyword>
<organism evidence="1 2">
    <name type="scientific">Marinobacter halodurans</name>
    <dbReference type="NCBI Taxonomy" id="2528979"/>
    <lineage>
        <taxon>Bacteria</taxon>
        <taxon>Pseudomonadati</taxon>
        <taxon>Pseudomonadota</taxon>
        <taxon>Gammaproteobacteria</taxon>
        <taxon>Pseudomonadales</taxon>
        <taxon>Marinobacteraceae</taxon>
        <taxon>Marinobacter</taxon>
    </lineage>
</organism>
<dbReference type="EMBL" id="SJDL01000073">
    <property type="protein sequence ID" value="TBW46928.1"/>
    <property type="molecule type" value="Genomic_DNA"/>
</dbReference>
<accession>A0ABY1ZDK0</accession>